<proteinExistence type="predicted"/>
<dbReference type="RefSeq" id="WP_187081169.1">
    <property type="nucleotide sequence ID" value="NZ_JACORU010000003.1"/>
</dbReference>
<keyword evidence="3" id="KW-1185">Reference proteome</keyword>
<feature type="transmembrane region" description="Helical" evidence="1">
    <location>
        <begin position="39"/>
        <end position="62"/>
    </location>
</feature>
<evidence type="ECO:0000256" key="1">
    <source>
        <dbReference type="SAM" id="Phobius"/>
    </source>
</evidence>
<organism evidence="2 3">
    <name type="scientific">Ramlibacter albus</name>
    <dbReference type="NCBI Taxonomy" id="2079448"/>
    <lineage>
        <taxon>Bacteria</taxon>
        <taxon>Pseudomonadati</taxon>
        <taxon>Pseudomonadota</taxon>
        <taxon>Betaproteobacteria</taxon>
        <taxon>Burkholderiales</taxon>
        <taxon>Comamonadaceae</taxon>
        <taxon>Ramlibacter</taxon>
    </lineage>
</organism>
<gene>
    <name evidence="2" type="ORF">H8R02_09525</name>
</gene>
<feature type="transmembrane region" description="Helical" evidence="1">
    <location>
        <begin position="83"/>
        <end position="103"/>
    </location>
</feature>
<keyword evidence="1" id="KW-0812">Transmembrane</keyword>
<accession>A0A923M6E5</accession>
<protein>
    <submittedName>
        <fullName evidence="2">Uncharacterized protein</fullName>
    </submittedName>
</protein>
<reference evidence="2" key="1">
    <citation type="submission" date="2020-08" db="EMBL/GenBank/DDBJ databases">
        <title>Ramlibacter sp. GTP1 16S ribosomal RNA gene genome sequencing and assembly.</title>
        <authorList>
            <person name="Kang M."/>
        </authorList>
    </citation>
    <scope>NUCLEOTIDE SEQUENCE</scope>
    <source>
        <strain evidence="2">GTP1</strain>
    </source>
</reference>
<name>A0A923M6E5_9BURK</name>
<comment type="caution">
    <text evidence="2">The sequence shown here is derived from an EMBL/GenBank/DDBJ whole genome shotgun (WGS) entry which is preliminary data.</text>
</comment>
<keyword evidence="1" id="KW-0472">Membrane</keyword>
<dbReference type="AlphaFoldDB" id="A0A923M6E5"/>
<evidence type="ECO:0000313" key="3">
    <source>
        <dbReference type="Proteomes" id="UP000596827"/>
    </source>
</evidence>
<dbReference type="EMBL" id="JACORU010000003">
    <property type="protein sequence ID" value="MBC5764688.1"/>
    <property type="molecule type" value="Genomic_DNA"/>
</dbReference>
<dbReference type="Proteomes" id="UP000596827">
    <property type="component" value="Unassembled WGS sequence"/>
</dbReference>
<sequence length="115" mass="12133">MRTLLALIITPSIALGIQSVLYALVTPSCAAQSRVWLHLSAAAALLVSVVLAALAWSEWFSYAATLRGTPDSVAGDPRSTRRFLAAAATGVAVLSCLVILMMWSGTWVLSPCSEQ</sequence>
<keyword evidence="1" id="KW-1133">Transmembrane helix</keyword>
<evidence type="ECO:0000313" key="2">
    <source>
        <dbReference type="EMBL" id="MBC5764688.1"/>
    </source>
</evidence>